<dbReference type="PRINTS" id="PR01042">
    <property type="entry name" value="TRNASYNTHASP"/>
</dbReference>
<dbReference type="GO" id="GO:0050560">
    <property type="term" value="F:aspartate-tRNA(Asn) ligase activity"/>
    <property type="evidence" value="ECO:0007669"/>
    <property type="project" value="UniProtKB-EC"/>
</dbReference>
<dbReference type="InterPro" id="IPR045864">
    <property type="entry name" value="aa-tRNA-synth_II/BPL/LPL"/>
</dbReference>
<evidence type="ECO:0000256" key="5">
    <source>
        <dbReference type="ARBA" id="ARBA00022741"/>
    </source>
</evidence>
<accession>A0A6F8XYU2</accession>
<dbReference type="EMBL" id="AP022870">
    <property type="protein sequence ID" value="BCB78977.1"/>
    <property type="molecule type" value="Genomic_DNA"/>
</dbReference>
<dbReference type="Pfam" id="PF00152">
    <property type="entry name" value="tRNA-synt_2"/>
    <property type="match status" value="1"/>
</dbReference>
<dbReference type="SUPFAM" id="SSF50249">
    <property type="entry name" value="Nucleic acid-binding proteins"/>
    <property type="match status" value="1"/>
</dbReference>
<dbReference type="NCBIfam" id="NF003483">
    <property type="entry name" value="PRK05159.1"/>
    <property type="match status" value="1"/>
</dbReference>
<feature type="binding site" evidence="9">
    <location>
        <position position="367"/>
    </location>
    <ligand>
        <name>L-aspartate</name>
        <dbReference type="ChEBI" id="CHEBI:29991"/>
    </ligand>
</feature>
<evidence type="ECO:0000256" key="10">
    <source>
        <dbReference type="SAM" id="MobiDB-lite"/>
    </source>
</evidence>
<evidence type="ECO:0000256" key="7">
    <source>
        <dbReference type="ARBA" id="ARBA00022917"/>
    </source>
</evidence>
<organism evidence="12 13">
    <name type="scientific">Phytohabitans flavus</name>
    <dbReference type="NCBI Taxonomy" id="1076124"/>
    <lineage>
        <taxon>Bacteria</taxon>
        <taxon>Bacillati</taxon>
        <taxon>Actinomycetota</taxon>
        <taxon>Actinomycetes</taxon>
        <taxon>Micromonosporales</taxon>
        <taxon>Micromonosporaceae</taxon>
    </lineage>
</organism>
<reference evidence="12 13" key="2">
    <citation type="submission" date="2020-03" db="EMBL/GenBank/DDBJ databases">
        <authorList>
            <person name="Ichikawa N."/>
            <person name="Kimura A."/>
            <person name="Kitahashi Y."/>
            <person name="Uohara A."/>
        </authorList>
    </citation>
    <scope>NUCLEOTIDE SEQUENCE [LARGE SCALE GENOMIC DNA]</scope>
    <source>
        <strain evidence="12 13">NBRC 107702</strain>
    </source>
</reference>
<comment type="subunit">
    <text evidence="9">Homodimer.</text>
</comment>
<dbReference type="InterPro" id="IPR002312">
    <property type="entry name" value="Asp/Asn-tRNA-synth_IIb"/>
</dbReference>
<feature type="binding site" evidence="9">
    <location>
        <position position="363"/>
    </location>
    <ligand>
        <name>L-aspartate</name>
        <dbReference type="ChEBI" id="CHEBI:29991"/>
    </ligand>
</feature>
<dbReference type="PANTHER" id="PTHR43450:SF1">
    <property type="entry name" value="ASPARTATE--TRNA LIGASE, CYTOPLASMIC"/>
    <property type="match status" value="1"/>
</dbReference>
<dbReference type="InterPro" id="IPR004365">
    <property type="entry name" value="NA-bd_OB_tRNA"/>
</dbReference>
<evidence type="ECO:0000313" key="12">
    <source>
        <dbReference type="EMBL" id="BCB78977.1"/>
    </source>
</evidence>
<feature type="region of interest" description="Disordered" evidence="10">
    <location>
        <begin position="276"/>
        <end position="303"/>
    </location>
</feature>
<feature type="domain" description="Aminoacyl-transfer RNA synthetases class-II family profile" evidence="11">
    <location>
        <begin position="142"/>
        <end position="437"/>
    </location>
</feature>
<dbReference type="Gene3D" id="3.30.930.10">
    <property type="entry name" value="Bira Bifunctional Protein, Domain 2"/>
    <property type="match status" value="1"/>
</dbReference>
<evidence type="ECO:0000256" key="6">
    <source>
        <dbReference type="ARBA" id="ARBA00022840"/>
    </source>
</evidence>
<feature type="binding site" evidence="9">
    <location>
        <begin position="208"/>
        <end position="210"/>
    </location>
    <ligand>
        <name>ATP</name>
        <dbReference type="ChEBI" id="CHEBI:30616"/>
    </ligand>
</feature>
<dbReference type="InterPro" id="IPR012340">
    <property type="entry name" value="NA-bd_OB-fold"/>
</dbReference>
<dbReference type="GO" id="GO:0017101">
    <property type="term" value="C:aminoacyl-tRNA synthetase multienzyme complex"/>
    <property type="evidence" value="ECO:0007669"/>
    <property type="project" value="TreeGrafter"/>
</dbReference>
<gene>
    <name evidence="12" type="primary">aspC</name>
    <name evidence="9" type="synonym">aspS</name>
    <name evidence="12" type="ORF">Pflav_053870</name>
</gene>
<comment type="function">
    <text evidence="9">Aspartyl-tRNA synthetase with relaxed tRNA specificity since it is able to aspartylate not only its cognate tRNA(Asp) but also tRNA(Asn). Reaction proceeds in two steps: L-aspartate is first activated by ATP to form Asp-AMP and then transferred to the acceptor end of tRNA(Asp/Asn).</text>
</comment>
<dbReference type="InterPro" id="IPR004523">
    <property type="entry name" value="Asp-tRNA_synthase_2"/>
</dbReference>
<sequence length="437" mass="47153">MQRILSTQLPAHIGETVRLAGWVHRRRLLKSVAFLIVRDRAGLSQVVVTDPGVRAQIEAVGEETAVELTGEAVANAAAPAGVEVVEPLVRVLGATAEPPPFDLFRPELGATLPTQLDHASLSLRHATRASALRVSAAAVAGFRSTLDGLGFVEVHTPKIVASSTESGANVFAIDYFGRPAFLAQSPQFYKQVMVGVFERVYEVGPVFRAEPHETGRHLAQYTSLDAELGFVEDHRDVMAVLAEVIRGMVAATGLPAALPAEFPALHFTEALKIAGAPPDEPDSVSSPVRRVAGTRRDEQGPVDLAPAHERAVGEWALAEHGSDVVFVTGYPAAKRPFYTHPDPTRPGYTNGFDLLFRGVELVTGGQRLHRYEDYVAALAARGEPLAPYESYVEAFRHGMPPHGGFAIGLERFVARLTGAANVREVTAFPRDRHRLTP</sequence>
<evidence type="ECO:0000256" key="1">
    <source>
        <dbReference type="ARBA" id="ARBA00004496"/>
    </source>
</evidence>
<keyword evidence="6 9" id="KW-0067">ATP-binding</keyword>
<evidence type="ECO:0000313" key="13">
    <source>
        <dbReference type="Proteomes" id="UP000502508"/>
    </source>
</evidence>
<feature type="binding site" evidence="9">
    <location>
        <position position="208"/>
    </location>
    <ligand>
        <name>L-aspartate</name>
        <dbReference type="ChEBI" id="CHEBI:29991"/>
    </ligand>
</feature>
<keyword evidence="8 9" id="KW-0030">Aminoacyl-tRNA synthetase</keyword>
<dbReference type="PANTHER" id="PTHR43450">
    <property type="entry name" value="ASPARTYL-TRNA SYNTHETASE"/>
    <property type="match status" value="1"/>
</dbReference>
<dbReference type="Gene3D" id="2.40.50.140">
    <property type="entry name" value="Nucleic acid-binding proteins"/>
    <property type="match status" value="1"/>
</dbReference>
<evidence type="ECO:0000256" key="2">
    <source>
        <dbReference type="ARBA" id="ARBA00005312"/>
    </source>
</evidence>
<feature type="binding site" evidence="9">
    <location>
        <position position="165"/>
    </location>
    <ligand>
        <name>L-aspartate</name>
        <dbReference type="ChEBI" id="CHEBI:29991"/>
    </ligand>
</feature>
<dbReference type="HAMAP" id="MF_02075">
    <property type="entry name" value="Asp_tRNA_synth_type2"/>
    <property type="match status" value="1"/>
</dbReference>
<evidence type="ECO:0000256" key="3">
    <source>
        <dbReference type="ARBA" id="ARBA00022490"/>
    </source>
</evidence>
<evidence type="ECO:0000259" key="11">
    <source>
        <dbReference type="PROSITE" id="PS50862"/>
    </source>
</evidence>
<dbReference type="GO" id="GO:0005524">
    <property type="term" value="F:ATP binding"/>
    <property type="evidence" value="ECO:0007669"/>
    <property type="project" value="UniProtKB-UniRule"/>
</dbReference>
<dbReference type="EC" id="6.1.1.23" evidence="9"/>
<keyword evidence="7 9" id="KW-0648">Protein biosynthesis</keyword>
<feature type="binding site" evidence="9">
    <location>
        <begin position="216"/>
        <end position="218"/>
    </location>
    <ligand>
        <name>ATP</name>
        <dbReference type="ChEBI" id="CHEBI:30616"/>
    </ligand>
</feature>
<name>A0A6F8XYU2_9ACTN</name>
<evidence type="ECO:0000256" key="4">
    <source>
        <dbReference type="ARBA" id="ARBA00022598"/>
    </source>
</evidence>
<dbReference type="SUPFAM" id="SSF55681">
    <property type="entry name" value="Class II aaRS and biotin synthetases"/>
    <property type="match status" value="1"/>
</dbReference>
<comment type="similarity">
    <text evidence="2 9">Belongs to the class-II aminoacyl-tRNA synthetase family. Type 2 subfamily.</text>
</comment>
<dbReference type="InterPro" id="IPR004364">
    <property type="entry name" value="Aa-tRNA-synt_II"/>
</dbReference>
<dbReference type="GO" id="GO:0006422">
    <property type="term" value="P:aspartyl-tRNA aminoacylation"/>
    <property type="evidence" value="ECO:0007669"/>
    <property type="project" value="UniProtKB-UniRule"/>
</dbReference>
<evidence type="ECO:0000256" key="9">
    <source>
        <dbReference type="HAMAP-Rule" id="MF_02075"/>
    </source>
</evidence>
<dbReference type="GO" id="GO:0003723">
    <property type="term" value="F:RNA binding"/>
    <property type="evidence" value="ECO:0007669"/>
    <property type="project" value="TreeGrafter"/>
</dbReference>
<comment type="catalytic activity">
    <reaction evidence="9">
        <text>tRNA(Asx) + L-aspartate + ATP = L-aspartyl-tRNA(Asx) + AMP + diphosphate</text>
        <dbReference type="Rhea" id="RHEA:18349"/>
        <dbReference type="Rhea" id="RHEA-COMP:9710"/>
        <dbReference type="Rhea" id="RHEA-COMP:9711"/>
        <dbReference type="ChEBI" id="CHEBI:29991"/>
        <dbReference type="ChEBI" id="CHEBI:30616"/>
        <dbReference type="ChEBI" id="CHEBI:33019"/>
        <dbReference type="ChEBI" id="CHEBI:78442"/>
        <dbReference type="ChEBI" id="CHEBI:78516"/>
        <dbReference type="ChEBI" id="CHEBI:456215"/>
        <dbReference type="EC" id="6.1.1.23"/>
    </reaction>
</comment>
<comment type="subcellular location">
    <subcellularLocation>
        <location evidence="1 9">Cytoplasm</location>
    </subcellularLocation>
</comment>
<dbReference type="GO" id="GO:0005829">
    <property type="term" value="C:cytosol"/>
    <property type="evidence" value="ECO:0007669"/>
    <property type="project" value="TreeGrafter"/>
</dbReference>
<feature type="binding site" evidence="9">
    <location>
        <position position="360"/>
    </location>
    <ligand>
        <name>ATP</name>
        <dbReference type="ChEBI" id="CHEBI:30616"/>
    </ligand>
</feature>
<keyword evidence="5 9" id="KW-0547">Nucleotide-binding</keyword>
<protein>
    <recommendedName>
        <fullName evidence="9">Aspartate--tRNA(Asp/Asn) ligase</fullName>
        <ecNumber evidence="9">6.1.1.23</ecNumber>
    </recommendedName>
    <alternativeName>
        <fullName evidence="9">Aspartyl-tRNA synthetase</fullName>
        <shortName evidence="9">AspRS</shortName>
    </alternativeName>
    <alternativeName>
        <fullName evidence="9">Non-discriminating aspartyl-tRNA synthetase</fullName>
        <shortName evidence="9">ND-AspRS</shortName>
    </alternativeName>
</protein>
<feature type="region of interest" description="Aspartate" evidence="9">
    <location>
        <begin position="187"/>
        <end position="190"/>
    </location>
</feature>
<keyword evidence="4 9" id="KW-0436">Ligase</keyword>
<dbReference type="AlphaFoldDB" id="A0A6F8XYU2"/>
<evidence type="ECO:0000256" key="8">
    <source>
        <dbReference type="ARBA" id="ARBA00023146"/>
    </source>
</evidence>
<dbReference type="InterPro" id="IPR006195">
    <property type="entry name" value="aa-tRNA-synth_II"/>
</dbReference>
<keyword evidence="3 9" id="KW-0963">Cytoplasm</keyword>
<dbReference type="RefSeq" id="WP_173038777.1">
    <property type="nucleotide sequence ID" value="NZ_AP022870.1"/>
</dbReference>
<dbReference type="Proteomes" id="UP000502508">
    <property type="component" value="Chromosome"/>
</dbReference>
<dbReference type="KEGG" id="pfla:Pflav_053870"/>
<reference evidence="12 13" key="1">
    <citation type="submission" date="2020-03" db="EMBL/GenBank/DDBJ databases">
        <title>Whole genome shotgun sequence of Phytohabitans flavus NBRC 107702.</title>
        <authorList>
            <person name="Komaki H."/>
            <person name="Tamura T."/>
        </authorList>
    </citation>
    <scope>NUCLEOTIDE SEQUENCE [LARGE SCALE GENOMIC DNA]</scope>
    <source>
        <strain evidence="12 13">NBRC 107702</strain>
    </source>
</reference>
<feature type="site" description="Important for tRNA non-discrimination" evidence="9">
    <location>
        <position position="79"/>
    </location>
</feature>
<dbReference type="Pfam" id="PF01336">
    <property type="entry name" value="tRNA_anti-codon"/>
    <property type="match status" value="1"/>
</dbReference>
<dbReference type="GO" id="GO:0004815">
    <property type="term" value="F:aspartate-tRNA ligase activity"/>
    <property type="evidence" value="ECO:0007669"/>
    <property type="project" value="UniProtKB-UniRule"/>
</dbReference>
<dbReference type="PROSITE" id="PS50862">
    <property type="entry name" value="AA_TRNA_LIGASE_II"/>
    <property type="match status" value="1"/>
</dbReference>
<keyword evidence="13" id="KW-1185">Reference proteome</keyword>
<feature type="binding site" evidence="9">
    <location>
        <begin position="408"/>
        <end position="411"/>
    </location>
    <ligand>
        <name>ATP</name>
        <dbReference type="ChEBI" id="CHEBI:30616"/>
    </ligand>
</feature>
<proteinExistence type="inferred from homology"/>